<keyword evidence="1" id="KW-0175">Coiled coil</keyword>
<reference evidence="3 4" key="1">
    <citation type="submission" date="2021-02" db="EMBL/GenBank/DDBJ databases">
        <title>Variation within the Batrachochytrium salamandrivorans European outbreak.</title>
        <authorList>
            <person name="Kelly M."/>
            <person name="Pasmans F."/>
            <person name="Shea T.P."/>
            <person name="Munoz J.F."/>
            <person name="Carranza S."/>
            <person name="Cuomo C.A."/>
            <person name="Martel A."/>
        </authorList>
    </citation>
    <scope>NUCLEOTIDE SEQUENCE [LARGE SCALE GENOMIC DNA]</scope>
    <source>
        <strain evidence="3 4">AMFP18/2</strain>
    </source>
</reference>
<feature type="region of interest" description="Disordered" evidence="2">
    <location>
        <begin position="265"/>
        <end position="334"/>
    </location>
</feature>
<proteinExistence type="predicted"/>
<feature type="compositionally biased region" description="Basic and acidic residues" evidence="2">
    <location>
        <begin position="277"/>
        <end position="289"/>
    </location>
</feature>
<dbReference type="EMBL" id="JAFCIX010000072">
    <property type="protein sequence ID" value="KAH6599291.1"/>
    <property type="molecule type" value="Genomic_DNA"/>
</dbReference>
<evidence type="ECO:0000256" key="2">
    <source>
        <dbReference type="SAM" id="MobiDB-lite"/>
    </source>
</evidence>
<organism evidence="3 4">
    <name type="scientific">Batrachochytrium salamandrivorans</name>
    <dbReference type="NCBI Taxonomy" id="1357716"/>
    <lineage>
        <taxon>Eukaryota</taxon>
        <taxon>Fungi</taxon>
        <taxon>Fungi incertae sedis</taxon>
        <taxon>Chytridiomycota</taxon>
        <taxon>Chytridiomycota incertae sedis</taxon>
        <taxon>Chytridiomycetes</taxon>
        <taxon>Rhizophydiales</taxon>
        <taxon>Rhizophydiales incertae sedis</taxon>
        <taxon>Batrachochytrium</taxon>
    </lineage>
</organism>
<evidence type="ECO:0000256" key="1">
    <source>
        <dbReference type="SAM" id="Coils"/>
    </source>
</evidence>
<feature type="region of interest" description="Disordered" evidence="2">
    <location>
        <begin position="516"/>
        <end position="535"/>
    </location>
</feature>
<feature type="coiled-coil region" evidence="1">
    <location>
        <begin position="902"/>
        <end position="929"/>
    </location>
</feature>
<gene>
    <name evidence="3" type="ORF">BASA50_003126</name>
</gene>
<feature type="compositionally biased region" description="Acidic residues" evidence="2">
    <location>
        <begin position="266"/>
        <end position="276"/>
    </location>
</feature>
<feature type="compositionally biased region" description="Polar residues" evidence="2">
    <location>
        <begin position="490"/>
        <end position="502"/>
    </location>
</feature>
<evidence type="ECO:0000313" key="4">
    <source>
        <dbReference type="Proteomes" id="UP001648503"/>
    </source>
</evidence>
<protein>
    <submittedName>
        <fullName evidence="3">Uncharacterized protein</fullName>
    </submittedName>
</protein>
<feature type="coiled-coil region" evidence="1">
    <location>
        <begin position="565"/>
        <end position="621"/>
    </location>
</feature>
<evidence type="ECO:0000313" key="3">
    <source>
        <dbReference type="EMBL" id="KAH6599291.1"/>
    </source>
</evidence>
<dbReference type="Proteomes" id="UP001648503">
    <property type="component" value="Unassembled WGS sequence"/>
</dbReference>
<comment type="caution">
    <text evidence="3">The sequence shown here is derived from an EMBL/GenBank/DDBJ whole genome shotgun (WGS) entry which is preliminary data.</text>
</comment>
<sequence length="1175" mass="132821">MVMRTEHEQLEHEQLEHELDNELEQHPKQLLIHNAQSPIQVHALDSASYQQFLTDYINDSAGVSGLLQPQTTTTTTAQRLTNSNYMTNRGTAGTPTSIDAVGHGAAIERNYYSDTDHQLKLSHHPHPPSRPDSMDFIQNNKNNIDMNNDMMNTDININDDYFGGKDFQDLIDDIDLDIHEPTSGLSPALSLTQHHLQPPTVKQDNMNQYDPALEFLSAQHIPDSPNSPDLNADINFGPGELSLLDIDHHSHHDVHDRLHELHFHDENDDVDEDDHSTDDTRTHMSRVDPSDYSNEVLPSRLPQQHQQHRHDDGDEQYDDAYDNGNEQYDDVYDDGLPRVEGITDLDLSELERDLFGGSTVDDGLDLPLDELPSGITAGQSVGDQHEFAGMANLGGLAKHRLNTHEWNRDSQHSSSTNVYPAVDDRGNLLRTSVGSNHSSRFSHSLEQSEIQPLRSYPGVGLTRTTITPSHPQSHYAVSHPISSAANINNQHRKAPQTQTPSVSIPDADTPFRPSLKPVHSGSHANDHGFSSPRMDSCSQQKYLESYSTTPAAAASRNLHDMLFDARDESQSLRALNERLLQANNQHLQKIADLELDRERSVNMATMQAEEQIKRVQNYETQKHSTLQDQITQLTKDLTAAKSSLTQINQIKASLHREKELEVLTIKKELLAHTERHLQDIRSEMASQREDIAAKYQKDLAVEMNRCEARVAEIQARADAATADCDVLRDKLYKTDVEMRVLSEKSLLVDKLDKRQMRAKEKLGVYRNAIEQIWVLLDGPSDGSLRISSGSAGSRQSVQSRHSGNTVPSPIEVSQSPSCAQVISACREVMERHEMMVVGLRADVSVKTEQMQSITDTFAMRIRDEQRRLETQHRQALESLQRTHQADLAHTKVSMEASMSMALSDADHTRARLEATVQNLTRRLEESRAIQTTNDLATNAGESNAQITTAAAAAADEAVSLTDLAARFPAQLSRYRSELELQITRHRDALHSIAVAEKVNRVTAENAQTLQRLSKQHEQEKQAIEEHHRADIINVSTRLKDQCSAAYGTAISKLKTEYLRLEGLLMKRFTDEKEIYVDFMEKKSLKDIERAIETTRKEVTDVMSGEYRAKIAQLEHSLGDARTQSLSELRSIKEKYLATVCRMRDELATRKQDGWKRLEKEWVKRRRIMNDEWLRR</sequence>
<feature type="coiled-coil region" evidence="1">
    <location>
        <begin position="670"/>
        <end position="730"/>
    </location>
</feature>
<feature type="region of interest" description="Disordered" evidence="2">
    <location>
        <begin position="490"/>
        <end position="509"/>
    </location>
</feature>
<feature type="compositionally biased region" description="Acidic residues" evidence="2">
    <location>
        <begin position="313"/>
        <end position="333"/>
    </location>
</feature>
<keyword evidence="4" id="KW-1185">Reference proteome</keyword>
<accession>A0ABQ8FJE1</accession>
<feature type="region of interest" description="Disordered" evidence="2">
    <location>
        <begin position="786"/>
        <end position="812"/>
    </location>
</feature>
<name>A0ABQ8FJE1_9FUNG</name>